<dbReference type="GO" id="GO:0005737">
    <property type="term" value="C:cytoplasm"/>
    <property type="evidence" value="ECO:0007669"/>
    <property type="project" value="TreeGrafter"/>
</dbReference>
<evidence type="ECO:0000256" key="5">
    <source>
        <dbReference type="ARBA" id="ARBA00022727"/>
    </source>
</evidence>
<dbReference type="RefSeq" id="WP_004819123.1">
    <property type="nucleotide sequence ID" value="NZ_UGTH01000001.1"/>
</dbReference>
<dbReference type="FunFam" id="3.40.50.300:FF:000225">
    <property type="entry name" value="Thymidylate kinase"/>
    <property type="match status" value="1"/>
</dbReference>
<feature type="binding site" evidence="11">
    <location>
        <begin position="10"/>
        <end position="17"/>
    </location>
    <ligand>
        <name>ATP</name>
        <dbReference type="ChEBI" id="CHEBI:30616"/>
    </ligand>
</feature>
<keyword evidence="5 11" id="KW-0545">Nucleotide biosynthesis</keyword>
<dbReference type="PROSITE" id="PS01331">
    <property type="entry name" value="THYMIDYLATE_KINASE"/>
    <property type="match status" value="1"/>
</dbReference>
<keyword evidence="8 11" id="KW-0067">ATP-binding</keyword>
<evidence type="ECO:0000256" key="6">
    <source>
        <dbReference type="ARBA" id="ARBA00022741"/>
    </source>
</evidence>
<evidence type="ECO:0000256" key="3">
    <source>
        <dbReference type="ARBA" id="ARBA00017144"/>
    </source>
</evidence>
<keyword evidence="7 11" id="KW-0418">Kinase</keyword>
<organism evidence="13 14">
    <name type="scientific">Peptoniphilus indolicus</name>
    <dbReference type="NCBI Taxonomy" id="33030"/>
    <lineage>
        <taxon>Bacteria</taxon>
        <taxon>Bacillati</taxon>
        <taxon>Bacillota</taxon>
        <taxon>Tissierellia</taxon>
        <taxon>Tissierellales</taxon>
        <taxon>Peptoniphilaceae</taxon>
        <taxon>Peptoniphilus</taxon>
    </lineage>
</organism>
<accession>A0A379D9Y4</accession>
<evidence type="ECO:0000256" key="9">
    <source>
        <dbReference type="ARBA" id="ARBA00048743"/>
    </source>
</evidence>
<keyword evidence="4 11" id="KW-0808">Transferase</keyword>
<evidence type="ECO:0000256" key="8">
    <source>
        <dbReference type="ARBA" id="ARBA00022840"/>
    </source>
</evidence>
<comment type="similarity">
    <text evidence="1 11">Belongs to the thymidylate kinase family.</text>
</comment>
<dbReference type="CDD" id="cd01672">
    <property type="entry name" value="TMPK"/>
    <property type="match status" value="1"/>
</dbReference>
<dbReference type="AlphaFoldDB" id="A0A379D9Y4"/>
<protein>
    <recommendedName>
        <fullName evidence="3 11">Thymidylate kinase</fullName>
        <ecNumber evidence="2 11">2.7.4.9</ecNumber>
    </recommendedName>
    <alternativeName>
        <fullName evidence="11">dTMP kinase</fullName>
    </alternativeName>
</protein>
<dbReference type="SUPFAM" id="SSF52540">
    <property type="entry name" value="P-loop containing nucleoside triphosphate hydrolases"/>
    <property type="match status" value="1"/>
</dbReference>
<comment type="catalytic activity">
    <reaction evidence="9 11">
        <text>dTMP + ATP = dTDP + ADP</text>
        <dbReference type="Rhea" id="RHEA:13517"/>
        <dbReference type="ChEBI" id="CHEBI:30616"/>
        <dbReference type="ChEBI" id="CHEBI:58369"/>
        <dbReference type="ChEBI" id="CHEBI:63528"/>
        <dbReference type="ChEBI" id="CHEBI:456216"/>
        <dbReference type="EC" id="2.7.4.9"/>
    </reaction>
</comment>
<dbReference type="EMBL" id="UGTH01000001">
    <property type="protein sequence ID" value="SUB74764.1"/>
    <property type="molecule type" value="Genomic_DNA"/>
</dbReference>
<dbReference type="NCBIfam" id="TIGR00041">
    <property type="entry name" value="DTMP_kinase"/>
    <property type="match status" value="1"/>
</dbReference>
<dbReference type="GO" id="GO:0004798">
    <property type="term" value="F:dTMP kinase activity"/>
    <property type="evidence" value="ECO:0007669"/>
    <property type="project" value="UniProtKB-UniRule"/>
</dbReference>
<feature type="domain" description="Thymidylate kinase-like" evidence="12">
    <location>
        <begin position="8"/>
        <end position="191"/>
    </location>
</feature>
<comment type="function">
    <text evidence="10 11">Phosphorylation of dTMP to form dTDP in both de novo and salvage pathways of dTTP synthesis.</text>
</comment>
<sequence length="204" mass="23149">MRGLFIAFEGPDGCGKTTIANKVYEKLSRRFNCLKTREPGGTEISEKIRDFILDNNNVEMTSRTEALLYAASRAQHVEQLIEPALKMGKIVICERFIVSSLVYQGYARGLGERQVQEINDFAVGEVSPDITFLFDVKQNNSVERKLKAGGDRLELEKGEFHSKVREGYESLIKSGRYTVIDATQSVEEVFQNCMDVILERLDRK</sequence>
<evidence type="ECO:0000259" key="12">
    <source>
        <dbReference type="Pfam" id="PF02223"/>
    </source>
</evidence>
<evidence type="ECO:0000256" key="2">
    <source>
        <dbReference type="ARBA" id="ARBA00012980"/>
    </source>
</evidence>
<evidence type="ECO:0000256" key="7">
    <source>
        <dbReference type="ARBA" id="ARBA00022777"/>
    </source>
</evidence>
<reference evidence="13 14" key="1">
    <citation type="submission" date="2018-06" db="EMBL/GenBank/DDBJ databases">
        <authorList>
            <consortium name="Pathogen Informatics"/>
            <person name="Doyle S."/>
        </authorList>
    </citation>
    <scope>NUCLEOTIDE SEQUENCE [LARGE SCALE GENOMIC DNA]</scope>
    <source>
        <strain evidence="13 14">NCTC11088</strain>
    </source>
</reference>
<dbReference type="InterPro" id="IPR039430">
    <property type="entry name" value="Thymidylate_kin-like_dom"/>
</dbReference>
<evidence type="ECO:0000256" key="1">
    <source>
        <dbReference type="ARBA" id="ARBA00009776"/>
    </source>
</evidence>
<dbReference type="GO" id="GO:0005524">
    <property type="term" value="F:ATP binding"/>
    <property type="evidence" value="ECO:0007669"/>
    <property type="project" value="UniProtKB-UniRule"/>
</dbReference>
<dbReference type="InterPro" id="IPR018095">
    <property type="entry name" value="Thymidylate_kin_CS"/>
</dbReference>
<name>A0A379D9Y4_9FIRM</name>
<dbReference type="PANTHER" id="PTHR10344">
    <property type="entry name" value="THYMIDYLATE KINASE"/>
    <property type="match status" value="1"/>
</dbReference>
<proteinExistence type="inferred from homology"/>
<dbReference type="EC" id="2.7.4.9" evidence="2 11"/>
<dbReference type="Gene3D" id="3.40.50.300">
    <property type="entry name" value="P-loop containing nucleotide triphosphate hydrolases"/>
    <property type="match status" value="1"/>
</dbReference>
<dbReference type="PANTHER" id="PTHR10344:SF4">
    <property type="entry name" value="UMP-CMP KINASE 2, MITOCHONDRIAL"/>
    <property type="match status" value="1"/>
</dbReference>
<dbReference type="GO" id="GO:0006227">
    <property type="term" value="P:dUDP biosynthetic process"/>
    <property type="evidence" value="ECO:0007669"/>
    <property type="project" value="TreeGrafter"/>
</dbReference>
<evidence type="ECO:0000313" key="13">
    <source>
        <dbReference type="EMBL" id="SUB74764.1"/>
    </source>
</evidence>
<dbReference type="HAMAP" id="MF_00165">
    <property type="entry name" value="Thymidylate_kinase"/>
    <property type="match status" value="1"/>
</dbReference>
<evidence type="ECO:0000313" key="14">
    <source>
        <dbReference type="Proteomes" id="UP000254777"/>
    </source>
</evidence>
<dbReference type="InterPro" id="IPR018094">
    <property type="entry name" value="Thymidylate_kinase"/>
</dbReference>
<dbReference type="GO" id="GO:0006233">
    <property type="term" value="P:dTDP biosynthetic process"/>
    <property type="evidence" value="ECO:0007669"/>
    <property type="project" value="InterPro"/>
</dbReference>
<evidence type="ECO:0000256" key="4">
    <source>
        <dbReference type="ARBA" id="ARBA00022679"/>
    </source>
</evidence>
<gene>
    <name evidence="11 13" type="primary">tmk</name>
    <name evidence="13" type="ORF">NCTC11088_00521</name>
</gene>
<keyword evidence="6 11" id="KW-0547">Nucleotide-binding</keyword>
<dbReference type="Pfam" id="PF02223">
    <property type="entry name" value="Thymidylate_kin"/>
    <property type="match status" value="1"/>
</dbReference>
<evidence type="ECO:0000256" key="11">
    <source>
        <dbReference type="HAMAP-Rule" id="MF_00165"/>
    </source>
</evidence>
<dbReference type="InterPro" id="IPR027417">
    <property type="entry name" value="P-loop_NTPase"/>
</dbReference>
<dbReference type="GO" id="GO:0006235">
    <property type="term" value="P:dTTP biosynthetic process"/>
    <property type="evidence" value="ECO:0007669"/>
    <property type="project" value="UniProtKB-UniRule"/>
</dbReference>
<dbReference type="Proteomes" id="UP000254777">
    <property type="component" value="Unassembled WGS sequence"/>
</dbReference>
<evidence type="ECO:0000256" key="10">
    <source>
        <dbReference type="ARBA" id="ARBA00057735"/>
    </source>
</evidence>